<organism evidence="2 3">
    <name type="scientific">Nocardiopsis rhodophaea</name>
    <dbReference type="NCBI Taxonomy" id="280238"/>
    <lineage>
        <taxon>Bacteria</taxon>
        <taxon>Bacillati</taxon>
        <taxon>Actinomycetota</taxon>
        <taxon>Actinomycetes</taxon>
        <taxon>Streptosporangiales</taxon>
        <taxon>Nocardiopsidaceae</taxon>
        <taxon>Nocardiopsis</taxon>
    </lineage>
</organism>
<gene>
    <name evidence="2" type="ORF">GCM10009799_34430</name>
</gene>
<name>A0ABN2TBQ7_9ACTN</name>
<accession>A0ABN2TBQ7</accession>
<evidence type="ECO:0008006" key="4">
    <source>
        <dbReference type="Google" id="ProtNLM"/>
    </source>
</evidence>
<evidence type="ECO:0000313" key="2">
    <source>
        <dbReference type="EMBL" id="GAA2004327.1"/>
    </source>
</evidence>
<evidence type="ECO:0000256" key="1">
    <source>
        <dbReference type="SAM" id="MobiDB-lite"/>
    </source>
</evidence>
<proteinExistence type="predicted"/>
<feature type="region of interest" description="Disordered" evidence="1">
    <location>
        <begin position="46"/>
        <end position="83"/>
    </location>
</feature>
<dbReference type="EMBL" id="BAAAPC010000014">
    <property type="protein sequence ID" value="GAA2004327.1"/>
    <property type="molecule type" value="Genomic_DNA"/>
</dbReference>
<reference evidence="2 3" key="1">
    <citation type="journal article" date="2019" name="Int. J. Syst. Evol. Microbiol.">
        <title>The Global Catalogue of Microorganisms (GCM) 10K type strain sequencing project: providing services to taxonomists for standard genome sequencing and annotation.</title>
        <authorList>
            <consortium name="The Broad Institute Genomics Platform"/>
            <consortium name="The Broad Institute Genome Sequencing Center for Infectious Disease"/>
            <person name="Wu L."/>
            <person name="Ma J."/>
        </authorList>
    </citation>
    <scope>NUCLEOTIDE SEQUENCE [LARGE SCALE GENOMIC DNA]</scope>
    <source>
        <strain evidence="2 3">JCM 15313</strain>
    </source>
</reference>
<sequence length="83" mass="8606">MDSGTCGCLAELWGRRARQDPPPLQLGDTVTLTAEGIGTIATTVVAGPAPVPLPSARRRGSPIRSGARPRAVGDGQRPNNYAQ</sequence>
<comment type="caution">
    <text evidence="2">The sequence shown here is derived from an EMBL/GenBank/DDBJ whole genome shotgun (WGS) entry which is preliminary data.</text>
</comment>
<dbReference type="Proteomes" id="UP001501585">
    <property type="component" value="Unassembled WGS sequence"/>
</dbReference>
<evidence type="ECO:0000313" key="3">
    <source>
        <dbReference type="Proteomes" id="UP001501585"/>
    </source>
</evidence>
<keyword evidence="3" id="KW-1185">Reference proteome</keyword>
<protein>
    <recommendedName>
        <fullName evidence="4">Fumarylacetoacetase-like C-terminal domain-containing protein</fullName>
    </recommendedName>
</protein>